<evidence type="ECO:0000259" key="1">
    <source>
        <dbReference type="Pfam" id="PF01370"/>
    </source>
</evidence>
<proteinExistence type="predicted"/>
<evidence type="ECO:0000313" key="3">
    <source>
        <dbReference type="Proteomes" id="UP000622552"/>
    </source>
</evidence>
<gene>
    <name evidence="2" type="ORF">IW245_001934</name>
</gene>
<feature type="domain" description="NAD-dependent epimerase/dehydratase" evidence="1">
    <location>
        <begin position="3"/>
        <end position="217"/>
    </location>
</feature>
<reference evidence="2" key="1">
    <citation type="submission" date="2020-11" db="EMBL/GenBank/DDBJ databases">
        <title>Sequencing the genomes of 1000 actinobacteria strains.</title>
        <authorList>
            <person name="Klenk H.-P."/>
        </authorList>
    </citation>
    <scope>NUCLEOTIDE SEQUENCE</scope>
    <source>
        <strain evidence="2">DSM 45356</strain>
    </source>
</reference>
<keyword evidence="2" id="KW-0560">Oxidoreductase</keyword>
<dbReference type="PANTHER" id="PTHR48079">
    <property type="entry name" value="PROTEIN YEEZ"/>
    <property type="match status" value="1"/>
</dbReference>
<dbReference type="InterPro" id="IPR051783">
    <property type="entry name" value="NAD(P)-dependent_oxidoreduct"/>
</dbReference>
<dbReference type="GO" id="GO:0005737">
    <property type="term" value="C:cytoplasm"/>
    <property type="evidence" value="ECO:0007669"/>
    <property type="project" value="TreeGrafter"/>
</dbReference>
<protein>
    <submittedName>
        <fullName evidence="2">2'-hydroxyisoflavone reductase</fullName>
        <ecNumber evidence="2">1.3.1.45</ecNumber>
    </submittedName>
</protein>
<dbReference type="PANTHER" id="PTHR48079:SF6">
    <property type="entry name" value="NAD(P)-BINDING DOMAIN-CONTAINING PROTEIN-RELATED"/>
    <property type="match status" value="1"/>
</dbReference>
<dbReference type="GO" id="GO:0047526">
    <property type="term" value="F:2'-hydroxyisoflavone reductase activity"/>
    <property type="evidence" value="ECO:0007669"/>
    <property type="project" value="UniProtKB-EC"/>
</dbReference>
<dbReference type="EC" id="1.3.1.45" evidence="2"/>
<dbReference type="InterPro" id="IPR036291">
    <property type="entry name" value="NAD(P)-bd_dom_sf"/>
</dbReference>
<comment type="caution">
    <text evidence="2">The sequence shown here is derived from an EMBL/GenBank/DDBJ whole genome shotgun (WGS) entry which is preliminary data.</text>
</comment>
<dbReference type="Proteomes" id="UP000622552">
    <property type="component" value="Unassembled WGS sequence"/>
</dbReference>
<dbReference type="EMBL" id="JADOUF010000001">
    <property type="protein sequence ID" value="MBG6135740.1"/>
    <property type="molecule type" value="Genomic_DNA"/>
</dbReference>
<dbReference type="Gene3D" id="3.40.50.720">
    <property type="entry name" value="NAD(P)-binding Rossmann-like Domain"/>
    <property type="match status" value="1"/>
</dbReference>
<dbReference type="InterPro" id="IPR001509">
    <property type="entry name" value="Epimerase_deHydtase"/>
</dbReference>
<organism evidence="2 3">
    <name type="scientific">Longispora fulva</name>
    <dbReference type="NCBI Taxonomy" id="619741"/>
    <lineage>
        <taxon>Bacteria</taxon>
        <taxon>Bacillati</taxon>
        <taxon>Actinomycetota</taxon>
        <taxon>Actinomycetes</taxon>
        <taxon>Micromonosporales</taxon>
        <taxon>Micromonosporaceae</taxon>
        <taxon>Longispora</taxon>
    </lineage>
</organism>
<dbReference type="GO" id="GO:0004029">
    <property type="term" value="F:aldehyde dehydrogenase (NAD+) activity"/>
    <property type="evidence" value="ECO:0007669"/>
    <property type="project" value="TreeGrafter"/>
</dbReference>
<accession>A0A8J7GCY4</accession>
<dbReference type="AlphaFoldDB" id="A0A8J7GCY4"/>
<evidence type="ECO:0000313" key="2">
    <source>
        <dbReference type="EMBL" id="MBG6135740.1"/>
    </source>
</evidence>
<dbReference type="Pfam" id="PF01370">
    <property type="entry name" value="Epimerase"/>
    <property type="match status" value="1"/>
</dbReference>
<keyword evidence="3" id="KW-1185">Reference proteome</keyword>
<dbReference type="SUPFAM" id="SSF51735">
    <property type="entry name" value="NAD(P)-binding Rossmann-fold domains"/>
    <property type="match status" value="1"/>
</dbReference>
<name>A0A8J7GCY4_9ACTN</name>
<sequence>MRILIIGGTRFIGRHIAATALAAGHEVTLLHRGRTGGDLFDGAARHLLADRDDPDALAATLADGEWDATIDICAYLPGQVTTLADALGARGGRYVLISTASVYDPEGPGFTEDSRLHELEGPTPTDVSEVTYANYGALKVLCERVASDRFGDAILVLRPSYVIGPWDHFGHVDYWAHRIARGGQILAPGAPGTPLQVIDARDIAEFTVTALAEGRSGTLHLVGASATSTYADFLDEVRAGIGVAESTVTWVDDAFLLAEGETVASLPMWAQGDRAEELTSAADPAASLRAGLRLRPVAESAREALATGAPSKKALTAEREAELLARWHAR</sequence>
<dbReference type="RefSeq" id="WP_197002807.1">
    <property type="nucleotide sequence ID" value="NZ_BONS01000002.1"/>
</dbReference>